<keyword evidence="5" id="KW-0479">Metal-binding</keyword>
<evidence type="ECO:0000313" key="7">
    <source>
        <dbReference type="Proteomes" id="UP000199031"/>
    </source>
</evidence>
<feature type="binding site" evidence="5">
    <location>
        <position position="126"/>
    </location>
    <ligand>
        <name>substrate</name>
    </ligand>
</feature>
<dbReference type="EMBL" id="FOXQ01000010">
    <property type="protein sequence ID" value="SFQ37834.1"/>
    <property type="molecule type" value="Genomic_DNA"/>
</dbReference>
<feature type="binding site" evidence="5">
    <location>
        <begin position="104"/>
        <end position="107"/>
    </location>
    <ligand>
        <name>substrate</name>
    </ligand>
</feature>
<sequence length="226" mass="25758">MTEFKLASDEEKFRWIKDNLYVAIVCDVLDILGYRSQAMHQRLRPLDADNCTIVGRARTYRWMETDYIEYEDPYGLEIEAVDSLKKGDVVVHSTDFAGTNAPWGELMSTIAKRNGAVGCICDSMIRDCRRIMEMEFPIFCGGIRPLDSLGRGRVMAYDVPVRCGDVIVKPGELIFSDFDGVVVIPNEVEDKVLELAHEKVFKENESRRDLLNGDSLRVVYDRYGVL</sequence>
<feature type="binding site" evidence="5">
    <location>
        <position position="127"/>
    </location>
    <ligand>
        <name>Mg(2+)</name>
        <dbReference type="ChEBI" id="CHEBI:18420"/>
    </ligand>
</feature>
<dbReference type="Gene3D" id="3.50.30.40">
    <property type="entry name" value="Ribonuclease E inhibitor RraA/RraA-like"/>
    <property type="match status" value="1"/>
</dbReference>
<dbReference type="CDD" id="cd16841">
    <property type="entry name" value="RraA_family"/>
    <property type="match status" value="1"/>
</dbReference>
<dbReference type="Proteomes" id="UP000199031">
    <property type="component" value="Unassembled WGS sequence"/>
</dbReference>
<dbReference type="GO" id="GO:0046872">
    <property type="term" value="F:metal ion binding"/>
    <property type="evidence" value="ECO:0007669"/>
    <property type="project" value="UniProtKB-KW"/>
</dbReference>
<dbReference type="AlphaFoldDB" id="A0A1I5Y118"/>
<protein>
    <recommendedName>
        <fullName evidence="2">Putative 4-hydroxy-4-methyl-2-oxoglutarate aldolase</fullName>
    </recommendedName>
    <alternativeName>
        <fullName evidence="3">Regulator of ribonuclease activity homolog</fullName>
    </alternativeName>
    <alternativeName>
        <fullName evidence="4">RraA-like protein</fullName>
    </alternativeName>
</protein>
<dbReference type="Pfam" id="PF03737">
    <property type="entry name" value="RraA-like"/>
    <property type="match status" value="1"/>
</dbReference>
<evidence type="ECO:0000256" key="5">
    <source>
        <dbReference type="PIRSR" id="PIRSR605493-1"/>
    </source>
</evidence>
<comment type="cofactor">
    <cofactor evidence="1">
        <name>a divalent metal cation</name>
        <dbReference type="ChEBI" id="CHEBI:60240"/>
    </cofactor>
</comment>
<accession>A0A1I5Y118</accession>
<dbReference type="OrthoDB" id="9784786at2"/>
<evidence type="ECO:0000313" key="6">
    <source>
        <dbReference type="EMBL" id="SFQ37834.1"/>
    </source>
</evidence>
<dbReference type="InterPro" id="IPR005493">
    <property type="entry name" value="RraA/RraA-like"/>
</dbReference>
<keyword evidence="7" id="KW-1185">Reference proteome</keyword>
<keyword evidence="5" id="KW-0460">Magnesium</keyword>
<gene>
    <name evidence="6" type="ORF">SAMN05444277_11074</name>
</gene>
<proteinExistence type="predicted"/>
<evidence type="ECO:0000256" key="2">
    <source>
        <dbReference type="ARBA" id="ARBA00016549"/>
    </source>
</evidence>
<dbReference type="InterPro" id="IPR036704">
    <property type="entry name" value="RraA/RraA-like_sf"/>
</dbReference>
<organism evidence="6 7">
    <name type="scientific">Parafilimonas terrae</name>
    <dbReference type="NCBI Taxonomy" id="1465490"/>
    <lineage>
        <taxon>Bacteria</taxon>
        <taxon>Pseudomonadati</taxon>
        <taxon>Bacteroidota</taxon>
        <taxon>Chitinophagia</taxon>
        <taxon>Chitinophagales</taxon>
        <taxon>Chitinophagaceae</taxon>
        <taxon>Parafilimonas</taxon>
    </lineage>
</organism>
<dbReference type="PANTHER" id="PTHR33254:SF4">
    <property type="entry name" value="4-HYDROXY-4-METHYL-2-OXOGLUTARATE ALDOLASE 3-RELATED"/>
    <property type="match status" value="1"/>
</dbReference>
<evidence type="ECO:0000256" key="1">
    <source>
        <dbReference type="ARBA" id="ARBA00001968"/>
    </source>
</evidence>
<evidence type="ECO:0000256" key="4">
    <source>
        <dbReference type="ARBA" id="ARBA00030169"/>
    </source>
</evidence>
<dbReference type="SUPFAM" id="SSF89562">
    <property type="entry name" value="RraA-like"/>
    <property type="match status" value="1"/>
</dbReference>
<evidence type="ECO:0000256" key="3">
    <source>
        <dbReference type="ARBA" id="ARBA00029596"/>
    </source>
</evidence>
<name>A0A1I5Y118_9BACT</name>
<dbReference type="PANTHER" id="PTHR33254">
    <property type="entry name" value="4-HYDROXY-4-METHYL-2-OXOGLUTARATE ALDOLASE 3-RELATED"/>
    <property type="match status" value="1"/>
</dbReference>
<dbReference type="STRING" id="1465490.SAMN05444277_11074"/>
<comment type="cofactor">
    <cofactor evidence="5">
        <name>Mg(2+)</name>
        <dbReference type="ChEBI" id="CHEBI:18420"/>
    </cofactor>
</comment>
<reference evidence="6 7" key="1">
    <citation type="submission" date="2016-10" db="EMBL/GenBank/DDBJ databases">
        <authorList>
            <person name="de Groot N.N."/>
        </authorList>
    </citation>
    <scope>NUCLEOTIDE SEQUENCE [LARGE SCALE GENOMIC DNA]</scope>
    <source>
        <strain evidence="6 7">DSM 28286</strain>
    </source>
</reference>